<proteinExistence type="predicted"/>
<evidence type="ECO:0000313" key="1">
    <source>
        <dbReference type="EMBL" id="TNN80029.1"/>
    </source>
</evidence>
<accession>A0A4Z2IPY8</accession>
<dbReference type="Proteomes" id="UP000314294">
    <property type="component" value="Unassembled WGS sequence"/>
</dbReference>
<comment type="caution">
    <text evidence="1">The sequence shown here is derived from an EMBL/GenBank/DDBJ whole genome shotgun (WGS) entry which is preliminary data.</text>
</comment>
<organism evidence="1 2">
    <name type="scientific">Liparis tanakae</name>
    <name type="common">Tanaka's snailfish</name>
    <dbReference type="NCBI Taxonomy" id="230148"/>
    <lineage>
        <taxon>Eukaryota</taxon>
        <taxon>Metazoa</taxon>
        <taxon>Chordata</taxon>
        <taxon>Craniata</taxon>
        <taxon>Vertebrata</taxon>
        <taxon>Euteleostomi</taxon>
        <taxon>Actinopterygii</taxon>
        <taxon>Neopterygii</taxon>
        <taxon>Teleostei</taxon>
        <taxon>Neoteleostei</taxon>
        <taxon>Acanthomorphata</taxon>
        <taxon>Eupercaria</taxon>
        <taxon>Perciformes</taxon>
        <taxon>Cottioidei</taxon>
        <taxon>Cottales</taxon>
        <taxon>Liparidae</taxon>
        <taxon>Liparis</taxon>
    </lineage>
</organism>
<dbReference type="EMBL" id="SRLO01000058">
    <property type="protein sequence ID" value="TNN80029.1"/>
    <property type="molecule type" value="Genomic_DNA"/>
</dbReference>
<keyword evidence="2" id="KW-1185">Reference proteome</keyword>
<dbReference type="AlphaFoldDB" id="A0A4Z2IPY8"/>
<evidence type="ECO:0000313" key="2">
    <source>
        <dbReference type="Proteomes" id="UP000314294"/>
    </source>
</evidence>
<protein>
    <submittedName>
        <fullName evidence="1">Uncharacterized protein</fullName>
    </submittedName>
</protein>
<gene>
    <name evidence="1" type="ORF">EYF80_009678</name>
</gene>
<name>A0A4Z2IPY8_9TELE</name>
<dbReference type="OrthoDB" id="10469969at2759"/>
<sequence>MGTVLLLTQCTGEVPTLPCRTVLLLDDTQQSYYTGGCRQQVLVKTSVGTDTEKFWDSLWELQAECTGLLWVERHPWARGDLGQSARRGRKTEDRFGHKQ</sequence>
<reference evidence="1 2" key="1">
    <citation type="submission" date="2019-03" db="EMBL/GenBank/DDBJ databases">
        <title>First draft genome of Liparis tanakae, snailfish: a comprehensive survey of snailfish specific genes.</title>
        <authorList>
            <person name="Kim W."/>
            <person name="Song I."/>
            <person name="Jeong J.-H."/>
            <person name="Kim D."/>
            <person name="Kim S."/>
            <person name="Ryu S."/>
            <person name="Song J.Y."/>
            <person name="Lee S.K."/>
        </authorList>
    </citation>
    <scope>NUCLEOTIDE SEQUENCE [LARGE SCALE GENOMIC DNA]</scope>
    <source>
        <tissue evidence="1">Muscle</tissue>
    </source>
</reference>